<reference evidence="2" key="1">
    <citation type="journal article" date="2023" name="Front. Plant Sci.">
        <title>Chromosomal-level genome assembly of Melastoma candidum provides insights into trichome evolution.</title>
        <authorList>
            <person name="Zhong Y."/>
            <person name="Wu W."/>
            <person name="Sun C."/>
            <person name="Zou P."/>
            <person name="Liu Y."/>
            <person name="Dai S."/>
            <person name="Zhou R."/>
        </authorList>
    </citation>
    <scope>NUCLEOTIDE SEQUENCE [LARGE SCALE GENOMIC DNA]</scope>
</reference>
<evidence type="ECO:0000313" key="1">
    <source>
        <dbReference type="EMBL" id="KAI4369393.1"/>
    </source>
</evidence>
<name>A0ACB9QW01_9MYRT</name>
<accession>A0ACB9QW01</accession>
<keyword evidence="2" id="KW-1185">Reference proteome</keyword>
<proteinExistence type="predicted"/>
<dbReference type="Proteomes" id="UP001057402">
    <property type="component" value="Chromosome 5"/>
</dbReference>
<comment type="caution">
    <text evidence="1">The sequence shown here is derived from an EMBL/GenBank/DDBJ whole genome shotgun (WGS) entry which is preliminary data.</text>
</comment>
<gene>
    <name evidence="1" type="ORF">MLD38_017835</name>
</gene>
<evidence type="ECO:0000313" key="2">
    <source>
        <dbReference type="Proteomes" id="UP001057402"/>
    </source>
</evidence>
<organism evidence="1 2">
    <name type="scientific">Melastoma candidum</name>
    <dbReference type="NCBI Taxonomy" id="119954"/>
    <lineage>
        <taxon>Eukaryota</taxon>
        <taxon>Viridiplantae</taxon>
        <taxon>Streptophyta</taxon>
        <taxon>Embryophyta</taxon>
        <taxon>Tracheophyta</taxon>
        <taxon>Spermatophyta</taxon>
        <taxon>Magnoliopsida</taxon>
        <taxon>eudicotyledons</taxon>
        <taxon>Gunneridae</taxon>
        <taxon>Pentapetalae</taxon>
        <taxon>rosids</taxon>
        <taxon>malvids</taxon>
        <taxon>Myrtales</taxon>
        <taxon>Melastomataceae</taxon>
        <taxon>Melastomatoideae</taxon>
        <taxon>Melastomateae</taxon>
        <taxon>Melastoma</taxon>
    </lineage>
</organism>
<sequence>MVHKPTIVETVASAEEKAAPTVPGGSQSPTDVNGGKTVEGDGGNKKKKGQNRKKEMGEIDEVHSLEKDLQLGLPSQDVRILTDWHFHVS</sequence>
<protein>
    <submittedName>
        <fullName evidence="1">Uncharacterized protein</fullName>
    </submittedName>
</protein>
<dbReference type="EMBL" id="CM042884">
    <property type="protein sequence ID" value="KAI4369393.1"/>
    <property type="molecule type" value="Genomic_DNA"/>
</dbReference>